<evidence type="ECO:0000256" key="1">
    <source>
        <dbReference type="SAM" id="Coils"/>
    </source>
</evidence>
<gene>
    <name evidence="3" type="ORF">EWB00_004514</name>
</gene>
<evidence type="ECO:0000259" key="2">
    <source>
        <dbReference type="Pfam" id="PF15821"/>
    </source>
</evidence>
<protein>
    <submittedName>
        <fullName evidence="3">Golgin subfamily A member 6 6</fullName>
    </submittedName>
</protein>
<evidence type="ECO:0000313" key="4">
    <source>
        <dbReference type="Proteomes" id="UP000311919"/>
    </source>
</evidence>
<dbReference type="Pfam" id="PF15821">
    <property type="entry name" value="DUF4709"/>
    <property type="match status" value="1"/>
</dbReference>
<feature type="coiled-coil region" evidence="1">
    <location>
        <begin position="186"/>
        <end position="220"/>
    </location>
</feature>
<dbReference type="AlphaFoldDB" id="A0A4Z2D503"/>
<name>A0A4Z2D503_SCHJA</name>
<dbReference type="PANTHER" id="PTHR22382:SF7">
    <property type="entry name" value="RIKEN CDNA 4921504E06 GENE"/>
    <property type="match status" value="1"/>
</dbReference>
<keyword evidence="1" id="KW-0175">Coiled coil</keyword>
<dbReference type="Proteomes" id="UP000311919">
    <property type="component" value="Unassembled WGS sequence"/>
</dbReference>
<keyword evidence="4" id="KW-1185">Reference proteome</keyword>
<evidence type="ECO:0000313" key="3">
    <source>
        <dbReference type="EMBL" id="TNN11528.1"/>
    </source>
</evidence>
<comment type="caution">
    <text evidence="3">The sequence shown here is derived from an EMBL/GenBank/DDBJ whole genome shotgun (WGS) entry which is preliminary data.</text>
</comment>
<dbReference type="STRING" id="6182.A0A4Z2D503"/>
<dbReference type="OrthoDB" id="10027521at2759"/>
<feature type="coiled-coil region" evidence="1">
    <location>
        <begin position="256"/>
        <end position="448"/>
    </location>
</feature>
<sequence>MASINNKPSKLKQSLLVNRIQDSMYIDYHVLADILPKPPELPVPKEPSFIPNELYNLTINKHYKMKLFVDDSSQTETSEIYNLNELKNKLNNLILLINDYPKQMNQIKNASSYEMKLLIDEVLFNIYELMKVRIENLTKSYTMSIEQIRGACRTQLANTIAVLNGLIHAAKQRDATLIENSLRTRITELESILQQNELDMKTLQTKLKEMEMKYDLLNHEIPHISISRSSSLESTLTRTIPSTVVVIVHEDKSIQVDLIDKKKQSLEKEIKSSLEQIDVLKSALSAVQSQVRSLIDQRDQSEQKVTILMNQLNEMKENYAKLEKQLHNKDIELTTCKQKMISTESRLNEVLASIKNLREENCRLEKDYASNRDNEMEQLKQQLEDLLKNKEILEHECNSLRIELARLNQKSKVLEPITENTNNSALREQALIAEIIRLRRDLNRLQEASEIRIRCLKDRLKAFTEETFKRNTLEMKVSQLHTAALKYANQFDQLTPSNKHNRNFTNNNEITGSNGTCRLSLPPVTLPALQNKISQQNTLELEVSLRSTLPSIVGID</sequence>
<proteinExistence type="predicted"/>
<organism evidence="3 4">
    <name type="scientific">Schistosoma japonicum</name>
    <name type="common">Blood fluke</name>
    <dbReference type="NCBI Taxonomy" id="6182"/>
    <lineage>
        <taxon>Eukaryota</taxon>
        <taxon>Metazoa</taxon>
        <taxon>Spiralia</taxon>
        <taxon>Lophotrochozoa</taxon>
        <taxon>Platyhelminthes</taxon>
        <taxon>Trematoda</taxon>
        <taxon>Digenea</taxon>
        <taxon>Strigeidida</taxon>
        <taxon>Schistosomatoidea</taxon>
        <taxon>Schistosomatidae</taxon>
        <taxon>Schistosoma</taxon>
    </lineage>
</organism>
<reference evidence="3 4" key="1">
    <citation type="submission" date="2019-03" db="EMBL/GenBank/DDBJ databases">
        <title>An improved genome assembly of the fluke Schistosoma japonicum.</title>
        <authorList>
            <person name="Hu W."/>
            <person name="Luo F."/>
            <person name="Yin M."/>
            <person name="Mo X."/>
            <person name="Sun C."/>
            <person name="Wu Q."/>
            <person name="Zhu B."/>
            <person name="Xiang M."/>
            <person name="Wang J."/>
            <person name="Wang Y."/>
            <person name="Zhang T."/>
            <person name="Xu B."/>
            <person name="Zheng H."/>
            <person name="Feng Z."/>
        </authorList>
    </citation>
    <scope>NUCLEOTIDE SEQUENCE [LARGE SCALE GENOMIC DNA]</scope>
    <source>
        <strain evidence="3">HuSjv2</strain>
        <tissue evidence="3">Worms</tissue>
    </source>
</reference>
<accession>A0A4Z2D503</accession>
<feature type="domain" description="DUF4709" evidence="2">
    <location>
        <begin position="59"/>
        <end position="163"/>
    </location>
</feature>
<dbReference type="EMBL" id="SKCS01000289">
    <property type="protein sequence ID" value="TNN11528.1"/>
    <property type="molecule type" value="Genomic_DNA"/>
</dbReference>
<dbReference type="InterPro" id="IPR031651">
    <property type="entry name" value="DUF4709"/>
</dbReference>
<dbReference type="InterPro" id="IPR040119">
    <property type="entry name" value="C10orf67-like"/>
</dbReference>
<dbReference type="Gene3D" id="1.20.1170.10">
    <property type="match status" value="1"/>
</dbReference>
<dbReference type="PANTHER" id="PTHR22382">
    <property type="entry name" value="RIKEN CDNA 4921504E06 GENE"/>
    <property type="match status" value="1"/>
</dbReference>